<reference evidence="4 5" key="1">
    <citation type="submission" date="2025-05" db="UniProtKB">
        <authorList>
            <consortium name="RefSeq"/>
        </authorList>
    </citation>
    <scope>NUCLEOTIDE SEQUENCE [LARGE SCALE GENOMIC DNA]</scope>
</reference>
<dbReference type="RefSeq" id="XP_065647938.1">
    <property type="nucleotide sequence ID" value="XM_065791866.1"/>
</dbReference>
<dbReference type="InterPro" id="IPR029058">
    <property type="entry name" value="AB_hydrolase_fold"/>
</dbReference>
<feature type="domain" description="AB hydrolase-1" evidence="2">
    <location>
        <begin position="254"/>
        <end position="394"/>
    </location>
</feature>
<evidence type="ECO:0000313" key="6">
    <source>
        <dbReference type="RefSeq" id="XP_065647938.1"/>
    </source>
</evidence>
<feature type="transmembrane region" description="Helical" evidence="1">
    <location>
        <begin position="48"/>
        <end position="70"/>
    </location>
</feature>
<sequence>MYSVAKEIIFFVLGPRLYRIFRFDSNIQRKVIEKEYLLNTSEWIGESFINTVSYALAATYYCSPIVVYYLYQNGIFNSPDQITYYLKVFSVLLITLGAAFLLRGNGRLMNPDYKKFIDVLEKAKFNKNDRASLQMYDFDFASWPIDFSYNESSIKPANISVEAEKKKENGFLSKLLNIPMNILEYSLAHGLARPMGYPGSVKLLQAAMAPAIHQGRTILIEKNGIRSKLLAKDGNEIDTMFLDKRKNNDNGNTLVICCEGNAAFYEVGCMGTPLKGGYSVLGWNHPGFMGSSGTPSPSSEGNAIDVVVRYAVSKLGFKCEDIVLFAWSIGGYAASYAAMVYPNIKGVILDATFDDITSLAIARMPAFASSIVSRVINNYMNLNNTRHLIKYSGPIRLIKRLREEIITTIPHDPSTNRCNFLLEKILLFRYPNVVTKESIEVLHSYLSVDNVASQAAILKSLGYDNKNDFEDRFAIKEDRPSFPLDIGRTWSQKEKSNATIFLAMKYLDHFDASHCVPLPSQYFLLPWQHKLI</sequence>
<accession>A0ABM4BG28</accession>
<name>A0ABM4BG28_HYDVU</name>
<evidence type="ECO:0000259" key="2">
    <source>
        <dbReference type="Pfam" id="PF00561"/>
    </source>
</evidence>
<keyword evidence="1" id="KW-0812">Transmembrane</keyword>
<dbReference type="InterPro" id="IPR054518">
    <property type="entry name" value="ABHD16_N"/>
</dbReference>
<gene>
    <name evidence="5 6" type="primary">LOC100206065</name>
</gene>
<dbReference type="SUPFAM" id="SSF53474">
    <property type="entry name" value="alpha/beta-Hydrolases"/>
    <property type="match status" value="1"/>
</dbReference>
<dbReference type="Pfam" id="PF22990">
    <property type="entry name" value="ABHD16_N"/>
    <property type="match status" value="1"/>
</dbReference>
<dbReference type="Pfam" id="PF00561">
    <property type="entry name" value="Abhydrolase_1"/>
    <property type="match status" value="1"/>
</dbReference>
<dbReference type="PANTHER" id="PTHR12277:SF72">
    <property type="entry name" value="BAT5L PROTEIN"/>
    <property type="match status" value="1"/>
</dbReference>
<evidence type="ECO:0000256" key="1">
    <source>
        <dbReference type="SAM" id="Phobius"/>
    </source>
</evidence>
<evidence type="ECO:0000313" key="5">
    <source>
        <dbReference type="RefSeq" id="XP_065647937.1"/>
    </source>
</evidence>
<feature type="domain" description="Phosphatidylserine Lipase ABHD16 N-terminal" evidence="3">
    <location>
        <begin position="8"/>
        <end position="139"/>
    </location>
</feature>
<evidence type="ECO:0000313" key="4">
    <source>
        <dbReference type="Proteomes" id="UP001652625"/>
    </source>
</evidence>
<dbReference type="GeneID" id="100206065"/>
<evidence type="ECO:0000259" key="3">
    <source>
        <dbReference type="Pfam" id="PF22990"/>
    </source>
</evidence>
<feature type="transmembrane region" description="Helical" evidence="1">
    <location>
        <begin position="82"/>
        <end position="102"/>
    </location>
</feature>
<dbReference type="Proteomes" id="UP001652625">
    <property type="component" value="Chromosome 02"/>
</dbReference>
<dbReference type="RefSeq" id="XP_065647937.1">
    <property type="nucleotide sequence ID" value="XM_065791865.1"/>
</dbReference>
<keyword evidence="1" id="KW-0472">Membrane</keyword>
<keyword evidence="4" id="KW-1185">Reference proteome</keyword>
<organism evidence="4 6">
    <name type="scientific">Hydra vulgaris</name>
    <name type="common">Hydra</name>
    <name type="synonym">Hydra attenuata</name>
    <dbReference type="NCBI Taxonomy" id="6087"/>
    <lineage>
        <taxon>Eukaryota</taxon>
        <taxon>Metazoa</taxon>
        <taxon>Cnidaria</taxon>
        <taxon>Hydrozoa</taxon>
        <taxon>Hydroidolina</taxon>
        <taxon>Anthoathecata</taxon>
        <taxon>Aplanulata</taxon>
        <taxon>Hydridae</taxon>
        <taxon>Hydra</taxon>
    </lineage>
</organism>
<dbReference type="Gene3D" id="3.40.50.1820">
    <property type="entry name" value="alpha/beta hydrolase"/>
    <property type="match status" value="1"/>
</dbReference>
<dbReference type="InterPro" id="IPR000073">
    <property type="entry name" value="AB_hydrolase_1"/>
</dbReference>
<dbReference type="PANTHER" id="PTHR12277">
    <property type="entry name" value="ALPHA/BETA HYDROLASE DOMAIN-CONTAINING PROTEIN"/>
    <property type="match status" value="1"/>
</dbReference>
<keyword evidence="1" id="KW-1133">Transmembrane helix</keyword>
<protein>
    <submittedName>
        <fullName evidence="5 6">Phosphatidylserine lipase ABHD16A isoform X2</fullName>
    </submittedName>
</protein>
<proteinExistence type="predicted"/>